<dbReference type="EMBL" id="JQED01000008">
    <property type="protein sequence ID" value="KGJ93667.1"/>
    <property type="molecule type" value="Genomic_DNA"/>
</dbReference>
<sequence length="140" mass="16346">MATHAKGDFTPEQLEKLSYDFVKAMDSRQQPDTKIEDIDHYISLLDDNFIDEHIKYKFTYTDKVKLREDMIAKMTGEIIFSSLKIDDLIIGKNVTFIKMTETIKGKPSHLNRVVEYTKTNVLSVEFNERGLITHIRRHHG</sequence>
<dbReference type="RefSeq" id="WP_223303553.1">
    <property type="nucleotide sequence ID" value="NZ_JQED01000008.1"/>
</dbReference>
<accession>A0A099KV18</accession>
<proteinExistence type="predicted"/>
<dbReference type="Proteomes" id="UP000029843">
    <property type="component" value="Unassembled WGS sequence"/>
</dbReference>
<comment type="caution">
    <text evidence="1">The sequence shown here is derived from an EMBL/GenBank/DDBJ whole genome shotgun (WGS) entry which is preliminary data.</text>
</comment>
<reference evidence="1 2" key="1">
    <citation type="submission" date="2014-08" db="EMBL/GenBank/DDBJ databases">
        <title>Genomic and Phenotypic Diversity of Colwellia psychrerythraea strains from Disparate Marine Basins.</title>
        <authorList>
            <person name="Techtmann S.M."/>
            <person name="Stelling S.C."/>
            <person name="Utturkar S.M."/>
            <person name="Alshibli N."/>
            <person name="Harris A."/>
            <person name="Brown S.D."/>
            <person name="Hazen T.C."/>
        </authorList>
    </citation>
    <scope>NUCLEOTIDE SEQUENCE [LARGE SCALE GENOMIC DNA]</scope>
    <source>
        <strain evidence="1 2">ND2E</strain>
    </source>
</reference>
<organism evidence="1 2">
    <name type="scientific">Colwellia psychrerythraea</name>
    <name type="common">Vibrio psychroerythus</name>
    <dbReference type="NCBI Taxonomy" id="28229"/>
    <lineage>
        <taxon>Bacteria</taxon>
        <taxon>Pseudomonadati</taxon>
        <taxon>Pseudomonadota</taxon>
        <taxon>Gammaproteobacteria</taxon>
        <taxon>Alteromonadales</taxon>
        <taxon>Colwelliaceae</taxon>
        <taxon>Colwellia</taxon>
    </lineage>
</organism>
<gene>
    <name evidence="1" type="ORF">ND2E_2160</name>
</gene>
<protein>
    <recommendedName>
        <fullName evidence="3">Nuclear transport factor 2 family protein</fullName>
    </recommendedName>
</protein>
<name>A0A099KV18_COLPS</name>
<evidence type="ECO:0000313" key="1">
    <source>
        <dbReference type="EMBL" id="KGJ93667.1"/>
    </source>
</evidence>
<dbReference type="PATRIC" id="fig|28229.4.peg.1188"/>
<dbReference type="AlphaFoldDB" id="A0A099KV18"/>
<evidence type="ECO:0008006" key="3">
    <source>
        <dbReference type="Google" id="ProtNLM"/>
    </source>
</evidence>
<evidence type="ECO:0000313" key="2">
    <source>
        <dbReference type="Proteomes" id="UP000029843"/>
    </source>
</evidence>